<dbReference type="Gene3D" id="6.10.340.10">
    <property type="match status" value="1"/>
</dbReference>
<dbReference type="InterPro" id="IPR036097">
    <property type="entry name" value="HisK_dim/P_sf"/>
</dbReference>
<evidence type="ECO:0000313" key="15">
    <source>
        <dbReference type="Proteomes" id="UP000199696"/>
    </source>
</evidence>
<sequence length="385" mass="41001">MTVRLSARSRLALLHTGLVLAAGAVLVTLTYVLMRRNLNDRPRMLAITGSPDAASPVPADGLAALETVDRLHAGTLSQLLTQSLIALAIVTVLAAVLGWLLAGRVLRPIRAISDTAQRLSAENLSERVPVTTPADELAMLAQTINGMLDRIQSGIAERDKLLHSLRMFVANAAHELRTPLTTMRTAIDVTLDGQPSTEEFLVMAGDVRTAVEHSQRTLDGLLTLARSHTGPSRQHPMDLADVVAGIIDSVKEKADTQHVELRTDLRPAPLTGDPVLIDRMVTNLVDNAIRYNETGGSIAITTDTAAGHAQLSITNTGQRVEPGTANQIFEPFVRGIANQPRIDGGAGLGLSIVSAVVNAHHGQLSSNAPETGGLGIIIRIPTRFR</sequence>
<dbReference type="InterPro" id="IPR036890">
    <property type="entry name" value="HATPase_C_sf"/>
</dbReference>
<dbReference type="RefSeq" id="WP_091123149.1">
    <property type="nucleotide sequence ID" value="NZ_FMHY01000002.1"/>
</dbReference>
<dbReference type="PROSITE" id="PS50885">
    <property type="entry name" value="HAMP"/>
    <property type="match status" value="1"/>
</dbReference>
<dbReference type="SMART" id="SM00388">
    <property type="entry name" value="HisKA"/>
    <property type="match status" value="1"/>
</dbReference>
<dbReference type="GO" id="GO:0000155">
    <property type="term" value="F:phosphorelay sensor kinase activity"/>
    <property type="evidence" value="ECO:0007669"/>
    <property type="project" value="InterPro"/>
</dbReference>
<dbReference type="Gene3D" id="3.30.565.10">
    <property type="entry name" value="Histidine kinase-like ATPase, C-terminal domain"/>
    <property type="match status" value="1"/>
</dbReference>
<evidence type="ECO:0000256" key="3">
    <source>
        <dbReference type="ARBA" id="ARBA00012438"/>
    </source>
</evidence>
<dbReference type="SMART" id="SM00387">
    <property type="entry name" value="HATPase_c"/>
    <property type="match status" value="1"/>
</dbReference>
<dbReference type="InterPro" id="IPR003594">
    <property type="entry name" value="HATPase_dom"/>
</dbReference>
<dbReference type="PANTHER" id="PTHR45436">
    <property type="entry name" value="SENSOR HISTIDINE KINASE YKOH"/>
    <property type="match status" value="1"/>
</dbReference>
<evidence type="ECO:0000256" key="6">
    <source>
        <dbReference type="ARBA" id="ARBA00022692"/>
    </source>
</evidence>
<comment type="catalytic activity">
    <reaction evidence="1">
        <text>ATP + protein L-histidine = ADP + protein N-phospho-L-histidine.</text>
        <dbReference type="EC" id="2.7.13.3"/>
    </reaction>
</comment>
<dbReference type="PANTHER" id="PTHR45436:SF5">
    <property type="entry name" value="SENSOR HISTIDINE KINASE TRCS"/>
    <property type="match status" value="1"/>
</dbReference>
<evidence type="ECO:0000313" key="14">
    <source>
        <dbReference type="EMBL" id="SCL63147.1"/>
    </source>
</evidence>
<dbReference type="InterPro" id="IPR003660">
    <property type="entry name" value="HAMP_dom"/>
</dbReference>
<comment type="subcellular location">
    <subcellularLocation>
        <location evidence="2">Cell membrane</location>
    </subcellularLocation>
</comment>
<reference evidence="15" key="1">
    <citation type="submission" date="2016-06" db="EMBL/GenBank/DDBJ databases">
        <authorList>
            <person name="Varghese N."/>
            <person name="Submissions Spin"/>
        </authorList>
    </citation>
    <scope>NUCLEOTIDE SEQUENCE [LARGE SCALE GENOMIC DNA]</scope>
    <source>
        <strain evidence="15">DSM 44814</strain>
    </source>
</reference>
<dbReference type="CDD" id="cd00082">
    <property type="entry name" value="HisKA"/>
    <property type="match status" value="1"/>
</dbReference>
<dbReference type="CDD" id="cd00075">
    <property type="entry name" value="HATPase"/>
    <property type="match status" value="1"/>
</dbReference>
<evidence type="ECO:0000256" key="10">
    <source>
        <dbReference type="ARBA" id="ARBA00023136"/>
    </source>
</evidence>
<dbReference type="CDD" id="cd06225">
    <property type="entry name" value="HAMP"/>
    <property type="match status" value="1"/>
</dbReference>
<keyword evidence="15" id="KW-1185">Reference proteome</keyword>
<proteinExistence type="predicted"/>
<dbReference type="Proteomes" id="UP000199696">
    <property type="component" value="Unassembled WGS sequence"/>
</dbReference>
<evidence type="ECO:0000256" key="11">
    <source>
        <dbReference type="SAM" id="Phobius"/>
    </source>
</evidence>
<evidence type="ECO:0000256" key="4">
    <source>
        <dbReference type="ARBA" id="ARBA00022553"/>
    </source>
</evidence>
<feature type="transmembrane region" description="Helical" evidence="11">
    <location>
        <begin position="12"/>
        <end position="34"/>
    </location>
</feature>
<dbReference type="PRINTS" id="PR00344">
    <property type="entry name" value="BCTRLSENSOR"/>
</dbReference>
<keyword evidence="8 11" id="KW-1133">Transmembrane helix</keyword>
<keyword evidence="6 11" id="KW-0812">Transmembrane</keyword>
<keyword evidence="5" id="KW-0808">Transferase</keyword>
<evidence type="ECO:0000259" key="12">
    <source>
        <dbReference type="PROSITE" id="PS50109"/>
    </source>
</evidence>
<dbReference type="SUPFAM" id="SSF47384">
    <property type="entry name" value="Homodimeric domain of signal transducing histidine kinase"/>
    <property type="match status" value="1"/>
</dbReference>
<dbReference type="SMART" id="SM00304">
    <property type="entry name" value="HAMP"/>
    <property type="match status" value="1"/>
</dbReference>
<dbReference type="GO" id="GO:0005886">
    <property type="term" value="C:plasma membrane"/>
    <property type="evidence" value="ECO:0007669"/>
    <property type="project" value="UniProtKB-SubCell"/>
</dbReference>
<dbReference type="PROSITE" id="PS50109">
    <property type="entry name" value="HIS_KIN"/>
    <property type="match status" value="1"/>
</dbReference>
<name>A0A1C6VAF3_9ACTN</name>
<dbReference type="AlphaFoldDB" id="A0A1C6VAF3"/>
<evidence type="ECO:0000256" key="8">
    <source>
        <dbReference type="ARBA" id="ARBA00022989"/>
    </source>
</evidence>
<accession>A0A1C6VAF3</accession>
<evidence type="ECO:0000256" key="1">
    <source>
        <dbReference type="ARBA" id="ARBA00000085"/>
    </source>
</evidence>
<dbReference type="SUPFAM" id="SSF55874">
    <property type="entry name" value="ATPase domain of HSP90 chaperone/DNA topoisomerase II/histidine kinase"/>
    <property type="match status" value="1"/>
</dbReference>
<dbReference type="EC" id="2.7.13.3" evidence="3"/>
<organism evidence="14 15">
    <name type="scientific">Micromonospora eburnea</name>
    <dbReference type="NCBI Taxonomy" id="227316"/>
    <lineage>
        <taxon>Bacteria</taxon>
        <taxon>Bacillati</taxon>
        <taxon>Actinomycetota</taxon>
        <taxon>Actinomycetes</taxon>
        <taxon>Micromonosporales</taxon>
        <taxon>Micromonosporaceae</taxon>
        <taxon>Micromonospora</taxon>
    </lineage>
</organism>
<keyword evidence="4" id="KW-0597">Phosphoprotein</keyword>
<evidence type="ECO:0000259" key="13">
    <source>
        <dbReference type="PROSITE" id="PS50885"/>
    </source>
</evidence>
<keyword evidence="7 14" id="KW-0418">Kinase</keyword>
<keyword evidence="9" id="KW-0902">Two-component regulatory system</keyword>
<feature type="transmembrane region" description="Helical" evidence="11">
    <location>
        <begin position="79"/>
        <end position="102"/>
    </location>
</feature>
<dbReference type="InterPro" id="IPR003661">
    <property type="entry name" value="HisK_dim/P_dom"/>
</dbReference>
<dbReference type="EMBL" id="FMHY01000002">
    <property type="protein sequence ID" value="SCL63147.1"/>
    <property type="molecule type" value="Genomic_DNA"/>
</dbReference>
<dbReference type="InterPro" id="IPR004358">
    <property type="entry name" value="Sig_transdc_His_kin-like_C"/>
</dbReference>
<evidence type="ECO:0000256" key="2">
    <source>
        <dbReference type="ARBA" id="ARBA00004236"/>
    </source>
</evidence>
<dbReference type="Pfam" id="PF02518">
    <property type="entry name" value="HATPase_c"/>
    <property type="match status" value="1"/>
</dbReference>
<evidence type="ECO:0000256" key="7">
    <source>
        <dbReference type="ARBA" id="ARBA00022777"/>
    </source>
</evidence>
<dbReference type="Gene3D" id="1.10.287.130">
    <property type="match status" value="1"/>
</dbReference>
<dbReference type="InterPro" id="IPR050428">
    <property type="entry name" value="TCS_sensor_his_kinase"/>
</dbReference>
<dbReference type="Pfam" id="PF00512">
    <property type="entry name" value="HisKA"/>
    <property type="match status" value="1"/>
</dbReference>
<keyword evidence="10 11" id="KW-0472">Membrane</keyword>
<dbReference type="OrthoDB" id="9786919at2"/>
<dbReference type="InterPro" id="IPR005467">
    <property type="entry name" value="His_kinase_dom"/>
</dbReference>
<feature type="domain" description="Histidine kinase" evidence="12">
    <location>
        <begin position="171"/>
        <end position="384"/>
    </location>
</feature>
<dbReference type="STRING" id="227316.GA0070604_4907"/>
<dbReference type="SUPFAM" id="SSF158472">
    <property type="entry name" value="HAMP domain-like"/>
    <property type="match status" value="1"/>
</dbReference>
<dbReference type="Pfam" id="PF00672">
    <property type="entry name" value="HAMP"/>
    <property type="match status" value="1"/>
</dbReference>
<evidence type="ECO:0000256" key="5">
    <source>
        <dbReference type="ARBA" id="ARBA00022679"/>
    </source>
</evidence>
<gene>
    <name evidence="14" type="ORF">GA0070604_4907</name>
</gene>
<protein>
    <recommendedName>
        <fullName evidence="3">histidine kinase</fullName>
        <ecNumber evidence="3">2.7.13.3</ecNumber>
    </recommendedName>
</protein>
<feature type="domain" description="HAMP" evidence="13">
    <location>
        <begin position="103"/>
        <end position="156"/>
    </location>
</feature>
<evidence type="ECO:0000256" key="9">
    <source>
        <dbReference type="ARBA" id="ARBA00023012"/>
    </source>
</evidence>